<accession>A0A5J5EMR5</accession>
<reference evidence="6 7" key="1">
    <citation type="submission" date="2019-09" db="EMBL/GenBank/DDBJ databases">
        <title>Draft genome of the ectomycorrhizal ascomycete Sphaerosporella brunnea.</title>
        <authorList>
            <consortium name="DOE Joint Genome Institute"/>
            <person name="Benucci G.M."/>
            <person name="Marozzi G."/>
            <person name="Antonielli L."/>
            <person name="Sanchez S."/>
            <person name="Marco P."/>
            <person name="Wang X."/>
            <person name="Falini L.B."/>
            <person name="Barry K."/>
            <person name="Haridas S."/>
            <person name="Lipzen A."/>
            <person name="Labutti K."/>
            <person name="Grigoriev I.V."/>
            <person name="Murat C."/>
            <person name="Martin F."/>
            <person name="Albertini E."/>
            <person name="Donnini D."/>
            <person name="Bonito G."/>
        </authorList>
    </citation>
    <scope>NUCLEOTIDE SEQUENCE [LARGE SCALE GENOMIC DNA]</scope>
    <source>
        <strain evidence="6 7">Sb_GMNB300</strain>
    </source>
</reference>
<dbReference type="Pfam" id="PF14737">
    <property type="entry name" value="DUF4470"/>
    <property type="match status" value="1"/>
</dbReference>
<dbReference type="Gene3D" id="6.10.140.2220">
    <property type="match status" value="1"/>
</dbReference>
<dbReference type="PROSITE" id="PS50865">
    <property type="entry name" value="ZF_MYND_2"/>
    <property type="match status" value="1"/>
</dbReference>
<dbReference type="InterPro" id="IPR027974">
    <property type="entry name" value="DUF4470"/>
</dbReference>
<feature type="domain" description="MYND-type" evidence="5">
    <location>
        <begin position="128"/>
        <end position="164"/>
    </location>
</feature>
<comment type="caution">
    <text evidence="6">The sequence shown here is derived from an EMBL/GenBank/DDBJ whole genome shotgun (WGS) entry which is preliminary data.</text>
</comment>
<evidence type="ECO:0000256" key="4">
    <source>
        <dbReference type="PROSITE-ProRule" id="PRU00134"/>
    </source>
</evidence>
<name>A0A5J5EMR5_9PEZI</name>
<keyword evidence="1" id="KW-0479">Metal-binding</keyword>
<gene>
    <name evidence="6" type="ORF">FN846DRAFT_962716</name>
</gene>
<dbReference type="GO" id="GO:0008270">
    <property type="term" value="F:zinc ion binding"/>
    <property type="evidence" value="ECO:0007669"/>
    <property type="project" value="UniProtKB-KW"/>
</dbReference>
<dbReference type="Proteomes" id="UP000326924">
    <property type="component" value="Unassembled WGS sequence"/>
</dbReference>
<dbReference type="SUPFAM" id="SSF144232">
    <property type="entry name" value="HIT/MYND zinc finger-like"/>
    <property type="match status" value="1"/>
</dbReference>
<dbReference type="OrthoDB" id="5282002at2759"/>
<evidence type="ECO:0000256" key="1">
    <source>
        <dbReference type="ARBA" id="ARBA00022723"/>
    </source>
</evidence>
<proteinExistence type="predicted"/>
<protein>
    <recommendedName>
        <fullName evidence="5">MYND-type domain-containing protein</fullName>
    </recommendedName>
</protein>
<dbReference type="EMBL" id="VXIS01000188">
    <property type="protein sequence ID" value="KAA8898265.1"/>
    <property type="molecule type" value="Genomic_DNA"/>
</dbReference>
<sequence>MFRTNPNGYSHVLHHTRILSKIPCLLGLHVLLAFSFLFADRIPQVDCTVPEACICGRSYRRQPPSTHQSTSNCGQSLPTTTTTTTTHYLHHHHQVLLFLFTRRLVAMASDTLASPGAANTILACANTSTHCPNEAKLICSGCNLIKYCSKTCQRAHWALHKIVCRSPMAKENWVPTWVTSNRLPAFIVPGPAVAFGVNSYLWGNMPSFDHINLLKNEGCDWGKPLDLCFAASGDLRNVIASVNSLPIGFTEPCNIVLNDCDRSVVLRNLLLLFTFSSFPPSEAAELGLHLWYSAKLTVSAQTKLRKTFQDKLEKIRVHLEKAPHLPDENLLSTTFSLGEKAKMNCVLPREYWKQLFEMLNMRMSSDRATQNRHFVTMNASRLDFRERHLCILRPCYRLSKQQYYEDGLLLPFGADRRGFTEPNFTLFDVETGMWMLMDSADPFNSWNYADAMKSSEKLGLPKNDIFGALFVHVLPHLEEFSRRLQTGDLKFTLLSVDARKMESALLASAAKHGIRAFDRIDVSNIVDRCYVGAHDTLELLGRLLKTRTENPHACLISLFMNYHEDPETAMLVRSEADKEAAAREAMRLIAPATPPRGPLDPVFVKLMDWTDYFQDWDRTWEIYSRAHSIDAAAGSTGMVPRTVPKVIANTPYAINKSAGKRKLLEQFQAYDIVGLRGHERYIEWERAN</sequence>
<evidence type="ECO:0000313" key="7">
    <source>
        <dbReference type="Proteomes" id="UP000326924"/>
    </source>
</evidence>
<evidence type="ECO:0000256" key="3">
    <source>
        <dbReference type="ARBA" id="ARBA00022833"/>
    </source>
</evidence>
<evidence type="ECO:0000256" key="2">
    <source>
        <dbReference type="ARBA" id="ARBA00022771"/>
    </source>
</evidence>
<keyword evidence="3" id="KW-0862">Zinc</keyword>
<dbReference type="AlphaFoldDB" id="A0A5J5EMR5"/>
<dbReference type="InterPro" id="IPR002893">
    <property type="entry name" value="Znf_MYND"/>
</dbReference>
<organism evidence="6 7">
    <name type="scientific">Sphaerosporella brunnea</name>
    <dbReference type="NCBI Taxonomy" id="1250544"/>
    <lineage>
        <taxon>Eukaryota</taxon>
        <taxon>Fungi</taxon>
        <taxon>Dikarya</taxon>
        <taxon>Ascomycota</taxon>
        <taxon>Pezizomycotina</taxon>
        <taxon>Pezizomycetes</taxon>
        <taxon>Pezizales</taxon>
        <taxon>Pyronemataceae</taxon>
        <taxon>Sphaerosporella</taxon>
    </lineage>
</organism>
<evidence type="ECO:0000313" key="6">
    <source>
        <dbReference type="EMBL" id="KAA8898265.1"/>
    </source>
</evidence>
<evidence type="ECO:0000259" key="5">
    <source>
        <dbReference type="PROSITE" id="PS50865"/>
    </source>
</evidence>
<dbReference type="InParanoid" id="A0A5J5EMR5"/>
<keyword evidence="7" id="KW-1185">Reference proteome</keyword>
<keyword evidence="2 4" id="KW-0863">Zinc-finger</keyword>
<dbReference type="Pfam" id="PF01753">
    <property type="entry name" value="zf-MYND"/>
    <property type="match status" value="1"/>
</dbReference>